<protein>
    <submittedName>
        <fullName evidence="1">Uncharacterized protein</fullName>
    </submittedName>
</protein>
<proteinExistence type="predicted"/>
<reference evidence="1" key="1">
    <citation type="journal article" date="2021" name="PeerJ">
        <title>Extensive microbial diversity within the chicken gut microbiome revealed by metagenomics and culture.</title>
        <authorList>
            <person name="Gilroy R."/>
            <person name="Ravi A."/>
            <person name="Getino M."/>
            <person name="Pursley I."/>
            <person name="Horton D.L."/>
            <person name="Alikhan N.F."/>
            <person name="Baker D."/>
            <person name="Gharbi K."/>
            <person name="Hall N."/>
            <person name="Watson M."/>
            <person name="Adriaenssens E.M."/>
            <person name="Foster-Nyarko E."/>
            <person name="Jarju S."/>
            <person name="Secka A."/>
            <person name="Antonio M."/>
            <person name="Oren A."/>
            <person name="Chaudhuri R.R."/>
            <person name="La Ragione R."/>
            <person name="Hildebrand F."/>
            <person name="Pallen M.J."/>
        </authorList>
    </citation>
    <scope>NUCLEOTIDE SEQUENCE</scope>
    <source>
        <strain evidence="1">USAMLcec3-2134</strain>
    </source>
</reference>
<dbReference type="AlphaFoldDB" id="A0A9D2SDH0"/>
<evidence type="ECO:0000313" key="1">
    <source>
        <dbReference type="EMBL" id="HJB91071.1"/>
    </source>
</evidence>
<evidence type="ECO:0000313" key="2">
    <source>
        <dbReference type="Proteomes" id="UP000886883"/>
    </source>
</evidence>
<accession>A0A9D2SDH0</accession>
<name>A0A9D2SDH0_9FIRM</name>
<comment type="caution">
    <text evidence="1">The sequence shown here is derived from an EMBL/GenBank/DDBJ whole genome shotgun (WGS) entry which is preliminary data.</text>
</comment>
<sequence>MEGVLVYSSREHGYVLADKKGKFQKLLRAGQQLYIYLCSVWVPVILQYSEKLGEWYFKYLPNVQVNGCKAMLKAD</sequence>
<dbReference type="Gene3D" id="2.40.10.390">
    <property type="match status" value="1"/>
</dbReference>
<dbReference type="EMBL" id="DWXE01000022">
    <property type="protein sequence ID" value="HJB91071.1"/>
    <property type="molecule type" value="Genomic_DNA"/>
</dbReference>
<organism evidence="1 2">
    <name type="scientific">Candidatus Eisenbergiella merdigallinarum</name>
    <dbReference type="NCBI Taxonomy" id="2838552"/>
    <lineage>
        <taxon>Bacteria</taxon>
        <taxon>Bacillati</taxon>
        <taxon>Bacillota</taxon>
        <taxon>Clostridia</taxon>
        <taxon>Lachnospirales</taxon>
        <taxon>Lachnospiraceae</taxon>
        <taxon>Eisenbergiella</taxon>
    </lineage>
</organism>
<dbReference type="Proteomes" id="UP000886883">
    <property type="component" value="Unassembled WGS sequence"/>
</dbReference>
<gene>
    <name evidence="1" type="ORF">H9763_06330</name>
</gene>
<reference evidence="1" key="2">
    <citation type="submission" date="2021-04" db="EMBL/GenBank/DDBJ databases">
        <authorList>
            <person name="Gilroy R."/>
        </authorList>
    </citation>
    <scope>NUCLEOTIDE SEQUENCE</scope>
    <source>
        <strain evidence="1">USAMLcec3-2134</strain>
    </source>
</reference>